<dbReference type="EMBL" id="SNWM01000001">
    <property type="protein sequence ID" value="TDO24520.1"/>
    <property type="molecule type" value="Genomic_DNA"/>
</dbReference>
<feature type="transmembrane region" description="Helical" evidence="1">
    <location>
        <begin position="215"/>
        <end position="238"/>
    </location>
</feature>
<dbReference type="RefSeq" id="WP_133552580.1">
    <property type="nucleotide sequence ID" value="NZ_SNWM01000001.1"/>
</dbReference>
<feature type="transmembrane region" description="Helical" evidence="1">
    <location>
        <begin position="182"/>
        <end position="203"/>
    </location>
</feature>
<dbReference type="PANTHER" id="PTHR43471:SF1">
    <property type="entry name" value="ABC TRANSPORTER PERMEASE PROTEIN NOSY-RELATED"/>
    <property type="match status" value="1"/>
</dbReference>
<gene>
    <name evidence="2" type="ORF">CLV32_0809</name>
</gene>
<organism evidence="2 3">
    <name type="scientific">Pedobacter duraquae</name>
    <dbReference type="NCBI Taxonomy" id="425511"/>
    <lineage>
        <taxon>Bacteria</taxon>
        <taxon>Pseudomonadati</taxon>
        <taxon>Bacteroidota</taxon>
        <taxon>Sphingobacteriia</taxon>
        <taxon>Sphingobacteriales</taxon>
        <taxon>Sphingobacteriaceae</taxon>
        <taxon>Pedobacter</taxon>
    </lineage>
</organism>
<comment type="caution">
    <text evidence="2">The sequence shown here is derived from an EMBL/GenBank/DDBJ whole genome shotgun (WGS) entry which is preliminary data.</text>
</comment>
<keyword evidence="1" id="KW-0472">Membrane</keyword>
<protein>
    <submittedName>
        <fullName evidence="2">ABC-2 type transport system permease protein</fullName>
    </submittedName>
</protein>
<keyword evidence="3" id="KW-1185">Reference proteome</keyword>
<dbReference type="PANTHER" id="PTHR43471">
    <property type="entry name" value="ABC TRANSPORTER PERMEASE"/>
    <property type="match status" value="1"/>
</dbReference>
<sequence>MISLRNIYTVARKEIVSSFRDRIFVTLLFILCALLITAAFAGFKNYSQIEKTQLNANAFFRHELEEQQHNPHAAAHFGTYLFKPFSLLVLYDPGLVAFTGNTYQVEAHKQHEINYAAIQDRDASMRFGQLSIALILQLFFPLLIIFIGFSTITAEREQQTLKLILIQGINKKELVWGKFSGIYGLVLLAILPVFVLMLLNLLIAGGSTNLFSRLLMFMIVYLLYFSVITGIVVCLSAWSGSSKSALLKTLGIWVLFCVLLPRIGAAVADHAYKLPTRYDFNRSMQRGFSKGINKDGNYIQRAENFDQELIKRYHLDSIQQLNPSKRDGLQLQYGEDYNLMLFKKYSAPVTDHINAQQGLQDMFGILDPVISIKQLSMSFAGTDFLHHLDFFEQAQQYRNEFMATLNFKEQQGKMDPKDFPIFFKKIKKFDYLEPSATWPVKKHLLSLSALLFWFLSIILILNLTAKYLKVS</sequence>
<evidence type="ECO:0000313" key="2">
    <source>
        <dbReference type="EMBL" id="TDO24520.1"/>
    </source>
</evidence>
<keyword evidence="1" id="KW-0812">Transmembrane</keyword>
<accession>A0A4R6IQB0</accession>
<proteinExistence type="predicted"/>
<feature type="transmembrane region" description="Helical" evidence="1">
    <location>
        <begin position="23"/>
        <end position="43"/>
    </location>
</feature>
<dbReference type="AlphaFoldDB" id="A0A4R6IQB0"/>
<evidence type="ECO:0000256" key="1">
    <source>
        <dbReference type="SAM" id="Phobius"/>
    </source>
</evidence>
<feature type="transmembrane region" description="Helical" evidence="1">
    <location>
        <begin position="250"/>
        <end position="272"/>
    </location>
</feature>
<name>A0A4R6IQB0_9SPHI</name>
<evidence type="ECO:0000313" key="3">
    <source>
        <dbReference type="Proteomes" id="UP000295499"/>
    </source>
</evidence>
<feature type="transmembrane region" description="Helical" evidence="1">
    <location>
        <begin position="444"/>
        <end position="465"/>
    </location>
</feature>
<dbReference type="Proteomes" id="UP000295499">
    <property type="component" value="Unassembled WGS sequence"/>
</dbReference>
<dbReference type="OrthoDB" id="184009at2"/>
<keyword evidence="1" id="KW-1133">Transmembrane helix</keyword>
<dbReference type="GO" id="GO:0140359">
    <property type="term" value="F:ABC-type transporter activity"/>
    <property type="evidence" value="ECO:0007669"/>
    <property type="project" value="InterPro"/>
</dbReference>
<feature type="transmembrane region" description="Helical" evidence="1">
    <location>
        <begin position="130"/>
        <end position="152"/>
    </location>
</feature>
<reference evidence="2 3" key="1">
    <citation type="submission" date="2019-03" db="EMBL/GenBank/DDBJ databases">
        <title>Genomic Encyclopedia of Archaeal and Bacterial Type Strains, Phase II (KMG-II): from individual species to whole genera.</title>
        <authorList>
            <person name="Goeker M."/>
        </authorList>
    </citation>
    <scope>NUCLEOTIDE SEQUENCE [LARGE SCALE GENOMIC DNA]</scope>
    <source>
        <strain evidence="2 3">DSM 19034</strain>
    </source>
</reference>
<dbReference type="GO" id="GO:0005886">
    <property type="term" value="C:plasma membrane"/>
    <property type="evidence" value="ECO:0007669"/>
    <property type="project" value="UniProtKB-SubCell"/>
</dbReference>
<dbReference type="Pfam" id="PF12679">
    <property type="entry name" value="ABC2_membrane_2"/>
    <property type="match status" value="1"/>
</dbReference>